<evidence type="ECO:0000313" key="5">
    <source>
        <dbReference type="Proteomes" id="UP000034182"/>
    </source>
</evidence>
<dbReference type="PANTHER" id="PTHR31126:SF1">
    <property type="entry name" value="TYROSINE SPECIFIC PROTEIN PHOSPHATASES DOMAIN-CONTAINING PROTEIN"/>
    <property type="match status" value="1"/>
</dbReference>
<keyword evidence="2" id="KW-0472">Membrane</keyword>
<keyword evidence="2" id="KW-0812">Transmembrane</keyword>
<dbReference type="Proteomes" id="UP000034182">
    <property type="component" value="Unassembled WGS sequence"/>
</dbReference>
<feature type="region of interest" description="Disordered" evidence="1">
    <location>
        <begin position="103"/>
        <end position="150"/>
    </location>
</feature>
<dbReference type="PANTHER" id="PTHR31126">
    <property type="entry name" value="TYROSINE-PROTEIN PHOSPHATASE"/>
    <property type="match status" value="1"/>
</dbReference>
<dbReference type="InterPro" id="IPR016130">
    <property type="entry name" value="Tyr_Pase_AS"/>
</dbReference>
<feature type="region of interest" description="Disordered" evidence="1">
    <location>
        <begin position="206"/>
        <end position="230"/>
    </location>
</feature>
<reference evidence="4 5" key="2">
    <citation type="submission" date="2015-05" db="EMBL/GenBank/DDBJ databases">
        <title>Distinctive expansion of gene families associated with plant cell wall degradation and secondary metabolism in the genomes of grapevine trunk pathogens.</title>
        <authorList>
            <person name="Lawrence D.P."/>
            <person name="Travadon R."/>
            <person name="Rolshausen P.E."/>
            <person name="Baumgartner K."/>
        </authorList>
    </citation>
    <scope>NUCLEOTIDE SEQUENCE [LARGE SCALE GENOMIC DNA]</scope>
    <source>
        <strain evidence="4">DS831</strain>
    </source>
</reference>
<feature type="compositionally biased region" description="Basic and acidic residues" evidence="1">
    <location>
        <begin position="131"/>
        <end position="143"/>
    </location>
</feature>
<dbReference type="InterPro" id="IPR026893">
    <property type="entry name" value="Tyr/Ser_Pase_IphP-type"/>
</dbReference>
<protein>
    <submittedName>
        <fullName evidence="4">Putative tyrosine phosphatase</fullName>
    </submittedName>
</protein>
<dbReference type="InterPro" id="IPR029021">
    <property type="entry name" value="Prot-tyrosine_phosphatase-like"/>
</dbReference>
<keyword evidence="2" id="KW-1133">Transmembrane helix</keyword>
<organism evidence="4 5">
    <name type="scientific">Diplodia seriata</name>
    <dbReference type="NCBI Taxonomy" id="420778"/>
    <lineage>
        <taxon>Eukaryota</taxon>
        <taxon>Fungi</taxon>
        <taxon>Dikarya</taxon>
        <taxon>Ascomycota</taxon>
        <taxon>Pezizomycotina</taxon>
        <taxon>Dothideomycetes</taxon>
        <taxon>Dothideomycetes incertae sedis</taxon>
        <taxon>Botryosphaeriales</taxon>
        <taxon>Botryosphaeriaceae</taxon>
        <taxon>Diplodia</taxon>
    </lineage>
</organism>
<accession>A0A0G2E9E2</accession>
<dbReference type="Pfam" id="PF13350">
    <property type="entry name" value="Y_phosphatase3"/>
    <property type="match status" value="1"/>
</dbReference>
<sequence length="513" mass="55599">MAPQEHIPPAASILGTIGTDAGVSRSSHMPGFLFLTTDFAGATFSLIALVVQQTFDYLGGVLYIVCMVLEIGIVVWHLSWMYRNRRTLKAAKRIGMSYDQYVSADAKPPKTSGSCTTDGSRNNSLTSHATFHKDSDEQSEKVEGSTSQHVDMERDVERDAFVGLQQLRHNNVNNQKPQANTVPPSLIPIIPSSTTIINIIIDNTDNNTTMPSEHGASETPSTAIPPSPHLPKPFLPTPSIPNLRDAGKNLPTAGGGAICALTLLRSADPSHASAADREILRGLRVTRVFDLRSRPEIEKRGGKVDDEGEGEEEMLRRVWVPVFEDEVFVPERLAVRYREYASKGLEGFVAAYGEVLAAAGPAYGTILRHIANEASAEKPNALLVHCSAGKDRTGVFVAVLLSMLGVEDELIADEYALTEVGLAHVKPLLIKKISDNPAFKETGAGKEGAERMSGSKKDSMLAALAMIREKYGSAEGYVRTICGLSTEEIERIRQVMIVPTNEDHDEDAKSAAV</sequence>
<evidence type="ECO:0000313" key="4">
    <source>
        <dbReference type="EMBL" id="KKY19617.1"/>
    </source>
</evidence>
<dbReference type="SUPFAM" id="SSF52799">
    <property type="entry name" value="(Phosphotyrosine protein) phosphatases II"/>
    <property type="match status" value="1"/>
</dbReference>
<dbReference type="InterPro" id="IPR000387">
    <property type="entry name" value="Tyr_Pase_dom"/>
</dbReference>
<evidence type="ECO:0000256" key="1">
    <source>
        <dbReference type="SAM" id="MobiDB-lite"/>
    </source>
</evidence>
<proteinExistence type="predicted"/>
<feature type="transmembrane region" description="Helical" evidence="2">
    <location>
        <begin position="57"/>
        <end position="79"/>
    </location>
</feature>
<evidence type="ECO:0000256" key="2">
    <source>
        <dbReference type="SAM" id="Phobius"/>
    </source>
</evidence>
<dbReference type="PROSITE" id="PS50056">
    <property type="entry name" value="TYR_PHOSPHATASE_2"/>
    <property type="match status" value="1"/>
</dbReference>
<dbReference type="PROSITE" id="PS00383">
    <property type="entry name" value="TYR_PHOSPHATASE_1"/>
    <property type="match status" value="1"/>
</dbReference>
<feature type="transmembrane region" description="Helical" evidence="2">
    <location>
        <begin position="32"/>
        <end position="51"/>
    </location>
</feature>
<dbReference type="EMBL" id="LAQI01000111">
    <property type="protein sequence ID" value="KKY19617.1"/>
    <property type="molecule type" value="Genomic_DNA"/>
</dbReference>
<feature type="domain" description="Tyrosine specific protein phosphatases" evidence="3">
    <location>
        <begin position="361"/>
        <end position="401"/>
    </location>
</feature>
<dbReference type="AlphaFoldDB" id="A0A0G2E9E2"/>
<evidence type="ECO:0000259" key="3">
    <source>
        <dbReference type="PROSITE" id="PS50056"/>
    </source>
</evidence>
<comment type="caution">
    <text evidence="4">The sequence shown here is derived from an EMBL/GenBank/DDBJ whole genome shotgun (WGS) entry which is preliminary data.</text>
</comment>
<feature type="compositionally biased region" description="Polar residues" evidence="1">
    <location>
        <begin position="111"/>
        <end position="129"/>
    </location>
</feature>
<dbReference type="Gene3D" id="3.90.190.10">
    <property type="entry name" value="Protein tyrosine phosphatase superfamily"/>
    <property type="match status" value="1"/>
</dbReference>
<gene>
    <name evidence="4" type="ORF">UCDDS831_g05276</name>
</gene>
<reference evidence="4 5" key="1">
    <citation type="submission" date="2015-03" db="EMBL/GenBank/DDBJ databases">
        <authorList>
            <person name="Morales-Cruz A."/>
            <person name="Amrine K.C."/>
            <person name="Cantu D."/>
        </authorList>
    </citation>
    <scope>NUCLEOTIDE SEQUENCE [LARGE SCALE GENOMIC DNA]</scope>
    <source>
        <strain evidence="4">DS831</strain>
    </source>
</reference>
<dbReference type="GO" id="GO:0004721">
    <property type="term" value="F:phosphoprotein phosphatase activity"/>
    <property type="evidence" value="ECO:0007669"/>
    <property type="project" value="InterPro"/>
</dbReference>
<name>A0A0G2E9E2_9PEZI</name>